<dbReference type="SUPFAM" id="SSF53335">
    <property type="entry name" value="S-adenosyl-L-methionine-dependent methyltransferases"/>
    <property type="match status" value="1"/>
</dbReference>
<keyword evidence="6" id="KW-0175">Coiled coil</keyword>
<keyword evidence="10" id="KW-1185">Reference proteome</keyword>
<name>A0A8T8E027_9EURY</name>
<dbReference type="KEGG" id="hsal:JMJ58_19610"/>
<dbReference type="InterPro" id="IPR002052">
    <property type="entry name" value="DNA_methylase_N6_adenine_CS"/>
</dbReference>
<dbReference type="EC" id="2.1.1.72" evidence="1"/>
<dbReference type="Gene3D" id="3.40.50.150">
    <property type="entry name" value="Vaccinia Virus protein VP39"/>
    <property type="match status" value="1"/>
</dbReference>
<comment type="catalytic activity">
    <reaction evidence="5">
        <text>a 2'-deoxyadenosine in DNA + S-adenosyl-L-methionine = an N(6)-methyl-2'-deoxyadenosine in DNA + S-adenosyl-L-homocysteine + H(+)</text>
        <dbReference type="Rhea" id="RHEA:15197"/>
        <dbReference type="Rhea" id="RHEA-COMP:12418"/>
        <dbReference type="Rhea" id="RHEA-COMP:12419"/>
        <dbReference type="ChEBI" id="CHEBI:15378"/>
        <dbReference type="ChEBI" id="CHEBI:57856"/>
        <dbReference type="ChEBI" id="CHEBI:59789"/>
        <dbReference type="ChEBI" id="CHEBI:90615"/>
        <dbReference type="ChEBI" id="CHEBI:90616"/>
        <dbReference type="EC" id="2.1.1.72"/>
    </reaction>
</comment>
<proteinExistence type="predicted"/>
<dbReference type="Pfam" id="PF25120">
    <property type="entry name" value="DUF7814"/>
    <property type="match status" value="1"/>
</dbReference>
<evidence type="ECO:0000259" key="7">
    <source>
        <dbReference type="Pfam" id="PF07669"/>
    </source>
</evidence>
<organism evidence="9 10">
    <name type="scientific">Haloterrigena salifodinae</name>
    <dbReference type="NCBI Taxonomy" id="2675099"/>
    <lineage>
        <taxon>Archaea</taxon>
        <taxon>Methanobacteriati</taxon>
        <taxon>Methanobacteriota</taxon>
        <taxon>Stenosarchaea group</taxon>
        <taxon>Halobacteria</taxon>
        <taxon>Halobacteriales</taxon>
        <taxon>Natrialbaceae</taxon>
        <taxon>Haloterrigena</taxon>
    </lineage>
</organism>
<sequence length="1287" mass="147618">MSPESSTVPTEFVAQAFETTVTEAEENQLIETIDETVSNLRDQMDDETLESMLRAGSGSYLLRGSMTRDGLQPESFTQDAVIEPLLDTLGHEYSTEAGGLSGGQTQVADYTISLRDHSDIESTRLLIEAEPINKELDSREHGIGQVQDWLSQREFESDFGFATDGLRWVFVRYDPDSYTHNIIEEVDLQPVFLALFENQVGKRADPTDAIFDTDRDEVTRLIRTFEFGNFTSIAGDARQVIKEKKEEITDDFYDDYIRYVFGIVSDGEETSRSLVGDGIVKPEGATEDDTRLFAVELMNRLVFIKFLEDKALVQPNLLKTLKDTYEDGFYTGSFYEEFLQSLFYDVMNNKPDDRPEHVQNIDLFQNIPYLNGGLFRPTINGEEFDEEDFDVRNSVLFSIIDLLERYSFSARGAPTDLDPSILGNVFEKTINYITSGNEDTNKELGAYYTPSEITRFCAEETVRPALLDRFQTVLVEECDWPEHEAERFNSVYELIEGLPGHMSTIGPLLDEVDEFRVVDPGCGSGHFLTSVLEEITNIRKTLYQQNDAESYPDEYRLKKTTVLNNIYGVDLMGPAVEIAKLRCWLSVISELDTENVDDLASDDALALPNIAFNLREGNTLIGYTGFPETTDDGDYKIGAFSEDSVRDRYQDIIDEIEKHEQAIDSETAEKHRRRAFEKLRVAREELIDDIHGDFVEAGIEDITPEEVAEMRPFNWVLEFAEVYADGGFDVLVGNPPWDVLTVSRDDFFSRYDERFRTLTPNQKDERISQLLQDDTIKQAWEEYQTQMERQQDYFTDGTTFELQSPTVAGQTNTNENDLSALFLERVFSITRPDGYVAQVLPGNIFNGSATKDLRTHLLDETEILSLIEFENKGIFSGIDNRYRFGILTFKNSGRTEALRGIFQQRDVSVLDEKEERTIQIPRRVLESYSPEARIFPVVTSQREVDVLNEILKFPPVAEDMGSRWRAEAHRELILAYDDEYLIESNNPAGDYPVYGGAQFYQFCHNNSIFEDIDSPKFWSVDEDNPTQSAQHRVREKAFNRGALKRAIYDEFDGEDSSKSQKAFVNDLLEEHRGEPLSESDVRLDCDEYRIVFRDVTNSTNERTMIASVIPPDIVCLDSVRTVKPFEIDVDESVLNDSPLHSAYKRQFTDKELFAFAGLLNSVPFDFLLRTKVNTHIPKYKFEESQTPRLTEGDEWFGYIWERAAQLNCYGEEFEEMRDRLGGIEPVTDMEKRREVQAELDAAAFHAYGLDREQTKFVLDDFHQVENPRMMDDAYFEMVLEKYDDLAS</sequence>
<dbReference type="GO" id="GO:0006304">
    <property type="term" value="P:DNA modification"/>
    <property type="evidence" value="ECO:0007669"/>
    <property type="project" value="InterPro"/>
</dbReference>
<dbReference type="OrthoDB" id="187988at2157"/>
<feature type="domain" description="DUF7814" evidence="8">
    <location>
        <begin position="295"/>
        <end position="378"/>
    </location>
</feature>
<dbReference type="GO" id="GO:0032259">
    <property type="term" value="P:methylation"/>
    <property type="evidence" value="ECO:0007669"/>
    <property type="project" value="UniProtKB-KW"/>
</dbReference>
<reference evidence="9 10" key="1">
    <citation type="submission" date="2021-01" db="EMBL/GenBank/DDBJ databases">
        <title>Genome Sequence and Methylation Pattern of Haloterrigena salifodinae BOL5-1, An Extremely Halophilic Archaeon from a Bolivian Salt Mine.</title>
        <authorList>
            <person name="DasSarma P."/>
            <person name="Anton B.P."/>
            <person name="DasSarma S.L."/>
            <person name="von Ehrenheim H.A.L."/>
            <person name="Martinez F.L."/>
            <person name="Guzman D."/>
            <person name="Roberts R.J."/>
            <person name="DasSarma S."/>
        </authorList>
    </citation>
    <scope>NUCLEOTIDE SEQUENCE [LARGE SCALE GENOMIC DNA]</scope>
    <source>
        <strain evidence="9 10">BOL5-1</strain>
    </source>
</reference>
<dbReference type="GO" id="GO:0003676">
    <property type="term" value="F:nucleic acid binding"/>
    <property type="evidence" value="ECO:0007669"/>
    <property type="project" value="InterPro"/>
</dbReference>
<evidence type="ECO:0000256" key="6">
    <source>
        <dbReference type="SAM" id="Coils"/>
    </source>
</evidence>
<feature type="domain" description="Type II methyltransferase M.TaqI-like" evidence="7">
    <location>
        <begin position="564"/>
        <end position="745"/>
    </location>
</feature>
<evidence type="ECO:0000256" key="3">
    <source>
        <dbReference type="ARBA" id="ARBA00022679"/>
    </source>
</evidence>
<keyword evidence="2" id="KW-0489">Methyltransferase</keyword>
<dbReference type="PANTHER" id="PTHR33841:SF1">
    <property type="entry name" value="DNA METHYLTRANSFERASE A"/>
    <property type="match status" value="1"/>
</dbReference>
<dbReference type="InterPro" id="IPR056716">
    <property type="entry name" value="DUF7814"/>
</dbReference>
<dbReference type="Proteomes" id="UP000637819">
    <property type="component" value="Chromosome"/>
</dbReference>
<dbReference type="InterPro" id="IPR029063">
    <property type="entry name" value="SAM-dependent_MTases_sf"/>
</dbReference>
<accession>A0A8T8E027</accession>
<evidence type="ECO:0000256" key="2">
    <source>
        <dbReference type="ARBA" id="ARBA00022603"/>
    </source>
</evidence>
<evidence type="ECO:0000313" key="10">
    <source>
        <dbReference type="Proteomes" id="UP000637819"/>
    </source>
</evidence>
<dbReference type="PRINTS" id="PR00507">
    <property type="entry name" value="N12N6MTFRASE"/>
</dbReference>
<dbReference type="InterPro" id="IPR011639">
    <property type="entry name" value="MethylTrfase_TaqI-like_dom"/>
</dbReference>
<keyword evidence="4" id="KW-0949">S-adenosyl-L-methionine</keyword>
<dbReference type="PROSITE" id="PS00092">
    <property type="entry name" value="N6_MTASE"/>
    <property type="match status" value="1"/>
</dbReference>
<evidence type="ECO:0000256" key="5">
    <source>
        <dbReference type="ARBA" id="ARBA00047942"/>
    </source>
</evidence>
<feature type="domain" description="Type II methyltransferase M.TaqI-like" evidence="7">
    <location>
        <begin position="810"/>
        <end position="875"/>
    </location>
</feature>
<evidence type="ECO:0000256" key="1">
    <source>
        <dbReference type="ARBA" id="ARBA00011900"/>
    </source>
</evidence>
<evidence type="ECO:0000256" key="4">
    <source>
        <dbReference type="ARBA" id="ARBA00022691"/>
    </source>
</evidence>
<evidence type="ECO:0000259" key="8">
    <source>
        <dbReference type="Pfam" id="PF25120"/>
    </source>
</evidence>
<dbReference type="PANTHER" id="PTHR33841">
    <property type="entry name" value="DNA METHYLTRANSFERASE YEEA-RELATED"/>
    <property type="match status" value="1"/>
</dbReference>
<dbReference type="EMBL" id="CP069188">
    <property type="protein sequence ID" value="QRV15089.1"/>
    <property type="molecule type" value="Genomic_DNA"/>
</dbReference>
<dbReference type="GeneID" id="62877380"/>
<dbReference type="Pfam" id="PF07669">
    <property type="entry name" value="Eco57I"/>
    <property type="match status" value="2"/>
</dbReference>
<keyword evidence="3" id="KW-0808">Transferase</keyword>
<evidence type="ECO:0000313" key="9">
    <source>
        <dbReference type="EMBL" id="QRV15089.1"/>
    </source>
</evidence>
<dbReference type="RefSeq" id="WP_204747705.1">
    <property type="nucleotide sequence ID" value="NZ_CP069188.1"/>
</dbReference>
<gene>
    <name evidence="9" type="ORF">JMJ58_19610</name>
</gene>
<dbReference type="InterPro" id="IPR050953">
    <property type="entry name" value="N4_N6_ade-DNA_methylase"/>
</dbReference>
<dbReference type="GO" id="GO:0009007">
    <property type="term" value="F:site-specific DNA-methyltransferase (adenine-specific) activity"/>
    <property type="evidence" value="ECO:0007669"/>
    <property type="project" value="UniProtKB-EC"/>
</dbReference>
<feature type="coiled-coil region" evidence="6">
    <location>
        <begin position="642"/>
        <end position="669"/>
    </location>
</feature>
<protein>
    <recommendedName>
        <fullName evidence="1">site-specific DNA-methyltransferase (adenine-specific)</fullName>
        <ecNumber evidence="1">2.1.1.72</ecNumber>
    </recommendedName>
</protein>